<reference evidence="4 5" key="1">
    <citation type="submission" date="2016-03" db="EMBL/GenBank/DDBJ databases">
        <authorList>
            <person name="Ploux O."/>
        </authorList>
    </citation>
    <scope>NUCLEOTIDE SEQUENCE [LARGE SCALE GENOMIC DNA]</scope>
    <source>
        <strain evidence="4 5">UAMH 11012</strain>
    </source>
</reference>
<dbReference type="GO" id="GO:0050346">
    <property type="term" value="F:trans-L-3-hydroxyproline dehydratase activity"/>
    <property type="evidence" value="ECO:0007669"/>
    <property type="project" value="UniProtKB-EC"/>
</dbReference>
<evidence type="ECO:0000313" key="5">
    <source>
        <dbReference type="Proteomes" id="UP000184330"/>
    </source>
</evidence>
<dbReference type="Proteomes" id="UP000184330">
    <property type="component" value="Unassembled WGS sequence"/>
</dbReference>
<gene>
    <name evidence="4" type="ORF">PAC_15733</name>
</gene>
<dbReference type="PANTHER" id="PTHR33442:SF1">
    <property type="entry name" value="TRANS-3-HYDROXY-L-PROLINE DEHYDRATASE"/>
    <property type="match status" value="1"/>
</dbReference>
<name>A0A1L7XLD7_9HELO</name>
<dbReference type="SUPFAM" id="SSF54506">
    <property type="entry name" value="Diaminopimelate epimerase-like"/>
    <property type="match status" value="1"/>
</dbReference>
<evidence type="ECO:0000256" key="3">
    <source>
        <dbReference type="ARBA" id="ARBA00013105"/>
    </source>
</evidence>
<protein>
    <recommendedName>
        <fullName evidence="3">trans-L-3-hydroxyproline dehydratase</fullName>
        <ecNumber evidence="3">4.2.1.77</ecNumber>
    </recommendedName>
</protein>
<keyword evidence="5" id="KW-1185">Reference proteome</keyword>
<evidence type="ECO:0000313" key="4">
    <source>
        <dbReference type="EMBL" id="CZR65833.1"/>
    </source>
</evidence>
<comment type="catalytic activity">
    <reaction evidence="1">
        <text>trans-3-hydroxy-L-proline = 1-pyrroline-2-carboxylate + H2O</text>
        <dbReference type="Rhea" id="RHEA:10320"/>
        <dbReference type="ChEBI" id="CHEBI:15377"/>
        <dbReference type="ChEBI" id="CHEBI:39785"/>
        <dbReference type="ChEBI" id="CHEBI:57938"/>
        <dbReference type="EC" id="4.2.1.77"/>
    </reaction>
</comment>
<comment type="similarity">
    <text evidence="2">Belongs to the proline racemase family.</text>
</comment>
<evidence type="ECO:0000256" key="1">
    <source>
        <dbReference type="ARBA" id="ARBA00001148"/>
    </source>
</evidence>
<dbReference type="AlphaFoldDB" id="A0A1L7XLD7"/>
<accession>A0A1L7XLD7</accession>
<evidence type="ECO:0000256" key="2">
    <source>
        <dbReference type="ARBA" id="ARBA00007529"/>
    </source>
</evidence>
<dbReference type="Pfam" id="PF05544">
    <property type="entry name" value="Pro_racemase"/>
    <property type="match status" value="1"/>
</dbReference>
<dbReference type="EC" id="4.2.1.77" evidence="3"/>
<dbReference type="Gene3D" id="3.10.310.10">
    <property type="entry name" value="Diaminopimelate Epimerase, Chain A, domain 1"/>
    <property type="match status" value="2"/>
</dbReference>
<dbReference type="SFLD" id="SFLDS00028">
    <property type="entry name" value="Proline_Racemase"/>
    <property type="match status" value="1"/>
</dbReference>
<dbReference type="OrthoDB" id="6409228at2759"/>
<dbReference type="STRING" id="576137.A0A1L7XLD7"/>
<dbReference type="PANTHER" id="PTHR33442">
    <property type="entry name" value="TRANS-3-HYDROXY-L-PROLINE DEHYDRATASE"/>
    <property type="match status" value="1"/>
</dbReference>
<sequence>MDVFNSVSASASQIKCIDMHTSGGPVRIPISGLPNLIGTLQEQFKQAHEPEYDQIRKRILLEPRGHDGLYGGMLRKDTEFVQSGEADIGVLYIHAGGYSLMCGHATLAISRFLIDTQDLEVFPNREKLKFDKESLTTELRLHAPCGLLRITVPTMSDGKSSDPNRDVSFLSVPSFASALNVEVTIPPTRRWKELGTRTSVTVDIAYGGSFFAVVSAQELGFANGIKDIHDLDEMWKTVNAIKDTISTTAELAAYTYLSTSPDPLLVNGVIVRDETIGCAREDVTGFETGVIFVGSAIDRSPCGSGTGARIALAYARGQRKLGEKWAYHSLLSVASDGHGPFVGSPVEEVEIPGGKGVGSRGVVVKTEGRAYYIGATTFTLEKADRISTIGFKIMELPAAIRSKKAV</sequence>
<dbReference type="InterPro" id="IPR008794">
    <property type="entry name" value="Pro_racemase_fam"/>
</dbReference>
<dbReference type="EMBL" id="FJOG01000033">
    <property type="protein sequence ID" value="CZR65833.1"/>
    <property type="molecule type" value="Genomic_DNA"/>
</dbReference>
<organism evidence="4 5">
    <name type="scientific">Phialocephala subalpina</name>
    <dbReference type="NCBI Taxonomy" id="576137"/>
    <lineage>
        <taxon>Eukaryota</taxon>
        <taxon>Fungi</taxon>
        <taxon>Dikarya</taxon>
        <taxon>Ascomycota</taxon>
        <taxon>Pezizomycotina</taxon>
        <taxon>Leotiomycetes</taxon>
        <taxon>Helotiales</taxon>
        <taxon>Mollisiaceae</taxon>
        <taxon>Phialocephala</taxon>
        <taxon>Phialocephala fortinii species complex</taxon>
    </lineage>
</organism>
<proteinExistence type="inferred from homology"/>